<organism evidence="4 5">
    <name type="scientific">Catenovulum sediminis</name>
    <dbReference type="NCBI Taxonomy" id="1740262"/>
    <lineage>
        <taxon>Bacteria</taxon>
        <taxon>Pseudomonadati</taxon>
        <taxon>Pseudomonadota</taxon>
        <taxon>Gammaproteobacteria</taxon>
        <taxon>Alteromonadales</taxon>
        <taxon>Alteromonadaceae</taxon>
        <taxon>Catenovulum</taxon>
    </lineage>
</organism>
<dbReference type="SUPFAM" id="SSF110857">
    <property type="entry name" value="Gamma-glutamyl cyclotransferase-like"/>
    <property type="match status" value="1"/>
</dbReference>
<dbReference type="Proteomes" id="UP001467690">
    <property type="component" value="Unassembled WGS sequence"/>
</dbReference>
<dbReference type="CDD" id="cd06661">
    <property type="entry name" value="GGCT_like"/>
    <property type="match status" value="1"/>
</dbReference>
<dbReference type="EMBL" id="JBELOE010000052">
    <property type="protein sequence ID" value="MER2490432.1"/>
    <property type="molecule type" value="Genomic_DNA"/>
</dbReference>
<protein>
    <recommendedName>
        <fullName evidence="2">Putative gamma-glutamylcyclotransferase</fullName>
    </recommendedName>
</protein>
<dbReference type="InterPro" id="IPR009288">
    <property type="entry name" value="AIG2-like_dom"/>
</dbReference>
<dbReference type="Gene3D" id="3.10.490.10">
    <property type="entry name" value="Gamma-glutamyl cyclotransferase-like"/>
    <property type="match status" value="1"/>
</dbReference>
<dbReference type="RefSeq" id="WP_281281859.1">
    <property type="nucleotide sequence ID" value="NZ_CP041660.1"/>
</dbReference>
<comment type="caution">
    <text evidence="4">The sequence shown here is derived from an EMBL/GenBank/DDBJ whole genome shotgun (WGS) entry which is preliminary data.</text>
</comment>
<dbReference type="InterPro" id="IPR036568">
    <property type="entry name" value="GGCT-like_sf"/>
</dbReference>
<keyword evidence="1" id="KW-0808">Transferase</keyword>
<evidence type="ECO:0000256" key="2">
    <source>
        <dbReference type="ARBA" id="ARBA00030602"/>
    </source>
</evidence>
<dbReference type="InterPro" id="IPR013024">
    <property type="entry name" value="GGCT-like"/>
</dbReference>
<accession>A0ABV1RCK6</accession>
<evidence type="ECO:0000256" key="1">
    <source>
        <dbReference type="ARBA" id="ARBA00022679"/>
    </source>
</evidence>
<evidence type="ECO:0000313" key="5">
    <source>
        <dbReference type="Proteomes" id="UP001467690"/>
    </source>
</evidence>
<proteinExistence type="predicted"/>
<keyword evidence="5" id="KW-1185">Reference proteome</keyword>
<name>A0ABV1RCK6_9ALTE</name>
<dbReference type="InterPro" id="IPR045038">
    <property type="entry name" value="AIG2-like"/>
</dbReference>
<evidence type="ECO:0000313" key="4">
    <source>
        <dbReference type="EMBL" id="MER2490432.1"/>
    </source>
</evidence>
<dbReference type="PANTHER" id="PTHR31544:SF2">
    <property type="entry name" value="AIG2-LIKE PROTEIN D"/>
    <property type="match status" value="1"/>
</dbReference>
<reference evidence="4 5" key="1">
    <citation type="submission" date="2024-06" db="EMBL/GenBank/DDBJ databases">
        <authorList>
            <person name="Chen R.Y."/>
        </authorList>
    </citation>
    <scope>NUCLEOTIDE SEQUENCE [LARGE SCALE GENOMIC DNA]</scope>
    <source>
        <strain evidence="4 5">D2</strain>
    </source>
</reference>
<evidence type="ECO:0000259" key="3">
    <source>
        <dbReference type="Pfam" id="PF06094"/>
    </source>
</evidence>
<dbReference type="PANTHER" id="PTHR31544">
    <property type="entry name" value="AIG2-LIKE PROTEIN D"/>
    <property type="match status" value="1"/>
</dbReference>
<sequence>MHVFTYGSLMYSEVWQRVVSEKYQSETARIYGFCRKKVVNEHYPVLKLQDNAICQGRLYLNVTLTDIHRLDDFEGEYYDRVTRLVSLSNGHQVKAQVYLLNSQFSHICSHQNWSTSEFEKTGLNQFLAQYKGFNPV</sequence>
<feature type="domain" description="Gamma-glutamylcyclotransferase AIG2-like" evidence="3">
    <location>
        <begin position="3"/>
        <end position="114"/>
    </location>
</feature>
<dbReference type="Pfam" id="PF06094">
    <property type="entry name" value="GGACT"/>
    <property type="match status" value="1"/>
</dbReference>
<gene>
    <name evidence="4" type="ORF">ABS311_00835</name>
</gene>